<keyword evidence="5" id="KW-1185">Reference proteome</keyword>
<reference evidence="4 5" key="1">
    <citation type="journal article" date="2019" name="Emerg. Microbes Infect.">
        <title>Comprehensive subspecies identification of 175 nontuberculous mycobacteria species based on 7547 genomic profiles.</title>
        <authorList>
            <person name="Matsumoto Y."/>
            <person name="Kinjo T."/>
            <person name="Motooka D."/>
            <person name="Nabeya D."/>
            <person name="Jung N."/>
            <person name="Uechi K."/>
            <person name="Horii T."/>
            <person name="Iida T."/>
            <person name="Fujita J."/>
            <person name="Nakamura S."/>
        </authorList>
    </citation>
    <scope>NUCLEOTIDE SEQUENCE [LARGE SCALE GENOMIC DNA]</scope>
    <source>
        <strain evidence="4 5">JCM 12404</strain>
    </source>
</reference>
<organism evidence="4 5">
    <name type="scientific">Mycobacterium cookii</name>
    <dbReference type="NCBI Taxonomy" id="1775"/>
    <lineage>
        <taxon>Bacteria</taxon>
        <taxon>Bacillati</taxon>
        <taxon>Actinomycetota</taxon>
        <taxon>Actinomycetes</taxon>
        <taxon>Mycobacteriales</taxon>
        <taxon>Mycobacteriaceae</taxon>
        <taxon>Mycobacterium</taxon>
    </lineage>
</organism>
<sequence>MRSYLGVLAAALGIVMFSTPTAHALVPRTLDGNGVLVGSPVAPVQLEIFCDPQCPYCAEFESTDGDKLAGAVASGRVAITYRWLTFLDPRHHNDVSARVTNALFVAADLATPPNAYQAFVQDIYRHQSKDGPSAGDVAAMARESGVPDWLADRIASGDNVIDAGAVNDANSARLKDESPDNPGTPTVYNLNTKSVVDTQDSAWLDALAS</sequence>
<dbReference type="AlphaFoldDB" id="A0A7I7L1P8"/>
<protein>
    <recommendedName>
        <fullName evidence="3">Thioredoxin-like fold domain-containing protein</fullName>
    </recommendedName>
</protein>
<gene>
    <name evidence="4" type="ORF">MCOO_40090</name>
</gene>
<proteinExistence type="predicted"/>
<dbReference type="Pfam" id="PF13462">
    <property type="entry name" value="Thioredoxin_4"/>
    <property type="match status" value="1"/>
</dbReference>
<dbReference type="Proteomes" id="UP000465866">
    <property type="component" value="Chromosome"/>
</dbReference>
<evidence type="ECO:0000256" key="1">
    <source>
        <dbReference type="SAM" id="MobiDB-lite"/>
    </source>
</evidence>
<dbReference type="SUPFAM" id="SSF52833">
    <property type="entry name" value="Thioredoxin-like"/>
    <property type="match status" value="1"/>
</dbReference>
<evidence type="ECO:0000256" key="2">
    <source>
        <dbReference type="SAM" id="SignalP"/>
    </source>
</evidence>
<feature type="signal peptide" evidence="2">
    <location>
        <begin position="1"/>
        <end position="24"/>
    </location>
</feature>
<dbReference type="Gene3D" id="3.40.30.10">
    <property type="entry name" value="Glutaredoxin"/>
    <property type="match status" value="1"/>
</dbReference>
<dbReference type="InterPro" id="IPR012336">
    <property type="entry name" value="Thioredoxin-like_fold"/>
</dbReference>
<accession>A0A7I7L1P8</accession>
<evidence type="ECO:0000313" key="5">
    <source>
        <dbReference type="Proteomes" id="UP000465866"/>
    </source>
</evidence>
<dbReference type="CDD" id="cd02972">
    <property type="entry name" value="DsbA_family"/>
    <property type="match status" value="1"/>
</dbReference>
<evidence type="ECO:0000313" key="4">
    <source>
        <dbReference type="EMBL" id="BBX47994.1"/>
    </source>
</evidence>
<evidence type="ECO:0000259" key="3">
    <source>
        <dbReference type="Pfam" id="PF13462"/>
    </source>
</evidence>
<feature type="domain" description="Thioredoxin-like fold" evidence="3">
    <location>
        <begin position="32"/>
        <end position="150"/>
    </location>
</feature>
<keyword evidence="2" id="KW-0732">Signal</keyword>
<feature type="compositionally biased region" description="Polar residues" evidence="1">
    <location>
        <begin position="181"/>
        <end position="192"/>
    </location>
</feature>
<dbReference type="KEGG" id="mcoo:MCOO_40090"/>
<dbReference type="RefSeq" id="WP_232064701.1">
    <property type="nucleotide sequence ID" value="NZ_AP022569.1"/>
</dbReference>
<feature type="region of interest" description="Disordered" evidence="1">
    <location>
        <begin position="172"/>
        <end position="192"/>
    </location>
</feature>
<dbReference type="InterPro" id="IPR036249">
    <property type="entry name" value="Thioredoxin-like_sf"/>
</dbReference>
<dbReference type="EMBL" id="AP022569">
    <property type="protein sequence ID" value="BBX47994.1"/>
    <property type="molecule type" value="Genomic_DNA"/>
</dbReference>
<feature type="chain" id="PRO_5029801418" description="Thioredoxin-like fold domain-containing protein" evidence="2">
    <location>
        <begin position="25"/>
        <end position="209"/>
    </location>
</feature>
<name>A0A7I7L1P8_9MYCO</name>